<organism evidence="2 3">
    <name type="scientific">Sporosarcina newyorkensis 2681</name>
    <dbReference type="NCBI Taxonomy" id="1027292"/>
    <lineage>
        <taxon>Bacteria</taxon>
        <taxon>Bacillati</taxon>
        <taxon>Bacillota</taxon>
        <taxon>Bacilli</taxon>
        <taxon>Bacillales</taxon>
        <taxon>Caryophanaceae</taxon>
        <taxon>Sporosarcina</taxon>
    </lineage>
</organism>
<proteinExistence type="predicted"/>
<dbReference type="AlphaFoldDB" id="F9DS49"/>
<accession>F9DS49</accession>
<feature type="region of interest" description="Disordered" evidence="1">
    <location>
        <begin position="18"/>
        <end position="47"/>
    </location>
</feature>
<dbReference type="EMBL" id="AFPZ01000046">
    <property type="protein sequence ID" value="EGQ26349.1"/>
    <property type="molecule type" value="Genomic_DNA"/>
</dbReference>
<evidence type="ECO:0000256" key="1">
    <source>
        <dbReference type="SAM" id="MobiDB-lite"/>
    </source>
</evidence>
<gene>
    <name evidence="2" type="ORF">HMPREF9372_1629</name>
</gene>
<protein>
    <submittedName>
        <fullName evidence="2">Uncharacterized protein</fullName>
    </submittedName>
</protein>
<feature type="compositionally biased region" description="Polar residues" evidence="1">
    <location>
        <begin position="18"/>
        <end position="30"/>
    </location>
</feature>
<comment type="caution">
    <text evidence="2">The sequence shown here is derived from an EMBL/GenBank/DDBJ whole genome shotgun (WGS) entry which is preliminary data.</text>
</comment>
<sequence length="47" mass="5559">MKALTYDPTIYVKKPLNNSTISQSQLQSKYNKGYTYRDQPDEQEEFP</sequence>
<name>F9DS49_9BACL</name>
<dbReference type="HOGENOM" id="CLU_3173373_0_0_9"/>
<reference evidence="2 3" key="1">
    <citation type="submission" date="2011-04" db="EMBL/GenBank/DDBJ databases">
        <authorList>
            <person name="Muzny D."/>
            <person name="Qin X."/>
            <person name="Deng J."/>
            <person name="Jiang H."/>
            <person name="Liu Y."/>
            <person name="Qu J."/>
            <person name="Song X.-Z."/>
            <person name="Zhang L."/>
            <person name="Thornton R."/>
            <person name="Coyle M."/>
            <person name="Francisco L."/>
            <person name="Jackson L."/>
            <person name="Javaid M."/>
            <person name="Korchina V."/>
            <person name="Kovar C."/>
            <person name="Mata R."/>
            <person name="Mathew T."/>
            <person name="Ngo R."/>
            <person name="Nguyen L."/>
            <person name="Nguyen N."/>
            <person name="Okwuonu G."/>
            <person name="Ongeri F."/>
            <person name="Pham C."/>
            <person name="Simmons D."/>
            <person name="Wilczek-Boney K."/>
            <person name="Hale W."/>
            <person name="Jakkamsetti A."/>
            <person name="Pham P."/>
            <person name="Ruth R."/>
            <person name="San Lucas F."/>
            <person name="Warren J."/>
            <person name="Zhang J."/>
            <person name="Zhao Z."/>
            <person name="Zhou C."/>
            <person name="Zhu D."/>
            <person name="Lee S."/>
            <person name="Bess C."/>
            <person name="Blankenburg K."/>
            <person name="Forbes L."/>
            <person name="Fu Q."/>
            <person name="Gubbala S."/>
            <person name="Hirani K."/>
            <person name="Jayaseelan J.C."/>
            <person name="Lara F."/>
            <person name="Munidasa M."/>
            <person name="Palculict T."/>
            <person name="Patil S."/>
            <person name="Pu L.-L."/>
            <person name="Saada N."/>
            <person name="Tang L."/>
            <person name="Weissenberger G."/>
            <person name="Zhu Y."/>
            <person name="Hemphill L."/>
            <person name="Shang Y."/>
            <person name="Youmans B."/>
            <person name="Ayvaz T."/>
            <person name="Ross M."/>
            <person name="Santibanez J."/>
            <person name="Aqrawi P."/>
            <person name="Gross S."/>
            <person name="Joshi V."/>
            <person name="Fowler G."/>
            <person name="Nazareth L."/>
            <person name="Reid J."/>
            <person name="Worley K."/>
            <person name="Petrosino J."/>
            <person name="Highlander S."/>
            <person name="Gibbs R."/>
        </authorList>
    </citation>
    <scope>NUCLEOTIDE SEQUENCE [LARGE SCALE GENOMIC DNA]</scope>
    <source>
        <strain evidence="2 3">2681</strain>
    </source>
</reference>
<evidence type="ECO:0000313" key="3">
    <source>
        <dbReference type="Proteomes" id="UP000005316"/>
    </source>
</evidence>
<dbReference type="Proteomes" id="UP000005316">
    <property type="component" value="Unassembled WGS sequence"/>
</dbReference>
<evidence type="ECO:0000313" key="2">
    <source>
        <dbReference type="EMBL" id="EGQ26349.1"/>
    </source>
</evidence>